<dbReference type="InterPro" id="IPR008929">
    <property type="entry name" value="Chondroitin_lyas"/>
</dbReference>
<dbReference type="EMBL" id="FMVJ01000002">
    <property type="protein sequence ID" value="SCY06687.1"/>
    <property type="molecule type" value="Genomic_DNA"/>
</dbReference>
<protein>
    <submittedName>
        <fullName evidence="4">Heparinase II/III-like protein</fullName>
    </submittedName>
</protein>
<dbReference type="GO" id="GO:0016829">
    <property type="term" value="F:lyase activity"/>
    <property type="evidence" value="ECO:0007669"/>
    <property type="project" value="InterPro"/>
</dbReference>
<feature type="region of interest" description="Disordered" evidence="2">
    <location>
        <begin position="1"/>
        <end position="25"/>
    </location>
</feature>
<proteinExistence type="predicted"/>
<name>A0A1G5CWL8_9HYPH</name>
<organism evidence="4 5">
    <name type="scientific">Microvirga guangxiensis</name>
    <dbReference type="NCBI Taxonomy" id="549386"/>
    <lineage>
        <taxon>Bacteria</taxon>
        <taxon>Pseudomonadati</taxon>
        <taxon>Pseudomonadota</taxon>
        <taxon>Alphaproteobacteria</taxon>
        <taxon>Hyphomicrobiales</taxon>
        <taxon>Methylobacteriaceae</taxon>
        <taxon>Microvirga</taxon>
    </lineage>
</organism>
<reference evidence="4 5" key="1">
    <citation type="submission" date="2016-10" db="EMBL/GenBank/DDBJ databases">
        <authorList>
            <person name="de Groot N.N."/>
        </authorList>
    </citation>
    <scope>NUCLEOTIDE SEQUENCE [LARGE SCALE GENOMIC DNA]</scope>
    <source>
        <strain evidence="4 5">CGMCC 1.7666</strain>
    </source>
</reference>
<dbReference type="Pfam" id="PF07940">
    <property type="entry name" value="Hepar_II_III_C"/>
    <property type="match status" value="1"/>
</dbReference>
<accession>A0A1G5CWL8</accession>
<evidence type="ECO:0000256" key="2">
    <source>
        <dbReference type="SAM" id="MobiDB-lite"/>
    </source>
</evidence>
<dbReference type="Gene3D" id="1.50.10.100">
    <property type="entry name" value="Chondroitin AC/alginate lyase"/>
    <property type="match status" value="1"/>
</dbReference>
<dbReference type="Gene3D" id="2.70.98.70">
    <property type="match status" value="1"/>
</dbReference>
<comment type="subcellular location">
    <subcellularLocation>
        <location evidence="1">Cell envelope</location>
    </subcellularLocation>
</comment>
<evidence type="ECO:0000313" key="5">
    <source>
        <dbReference type="Proteomes" id="UP000199569"/>
    </source>
</evidence>
<dbReference type="STRING" id="549386.SAMN02927923_00691"/>
<dbReference type="InterPro" id="IPR012480">
    <property type="entry name" value="Hepar_II_III_C"/>
</dbReference>
<evidence type="ECO:0000256" key="1">
    <source>
        <dbReference type="ARBA" id="ARBA00004196"/>
    </source>
</evidence>
<dbReference type="OrthoDB" id="7967559at2"/>
<evidence type="ECO:0000259" key="3">
    <source>
        <dbReference type="Pfam" id="PF07940"/>
    </source>
</evidence>
<sequence length="924" mass="101975">MPSVKRILPTRSDASGETPGEVETSPLVVSNSNRWSRIMLGFEGVEPDAWCELNFKLEWHPQESSRAVHDFAVVGVDFLTEDGSSIDFAYVPGLTRTQIDPHSWYVSGPEYSDQGGSVCTVSLGFFIPSPTRSLSVSIRSWRNSHPFTIRDQQLLQKLPPESAAEADRKELDWAKAVSAVRPLNARRTWLAFNAEPIWMSFAVLPATKLVIRGQIINEAPGQEGALARIVYRNARGEVLPSPYPETEEASSIGSFIGIPVHRQARRFTLDLAPPPQAASVDIGFQTRHDHASMELITPLEVSLDDDLMLEAISGDDLPDAETFLRHLLGRLNPEANETQPASVRLRELADLKSLASLSTFHDEIKALQRGAKPDFSEGSLTLAGFPAWPVPEQPQWTEDPFKSPAWRLEFQSLAWLPGLAGDERTDGVKQAIDLAVSWSRANPWGAPKDPISAHPRALAVRAETFLRLLSLSARSRKSAAAPEFLTLLAEAIRHAFALAQILGQNIFSHSPVHLHLACALLALARCLPRVPLAPYWTSLALTHVTDGFDRFLDENGVFTEQSFDTQLEIVSLGLILTHQLESRSDAQGLRDKLIDRLRKCLRNMVAVTAPSGSLPPFGDVPHSFHHASWLRRLLSRYGTNLLTDPDLARELSYPTGTKVFSSQHAGLVAARRYDHTTRWGYFSATLNGRHHEHGHHDCTSFVYSSGGAPWIIDPRGSHLHETGAARQYLVSSRAHNIALPDEREQLAGIGWIEAQEELEGASVFVVGSNVHGPTYTHRRIFLSLNSLDGIAVIDHFASQPRAIAFEGFLHFDTNIIAAIANTQMGVAYRKSDKLRIVPYTLLGQYNGMSIENGRNDRPSRIQGFVARPSGGLQPANAIRYRFSGHEAVCGGVVLALNSSSATILSQLLESDHVRNILARPSMRQ</sequence>
<dbReference type="GO" id="GO:0030313">
    <property type="term" value="C:cell envelope"/>
    <property type="evidence" value="ECO:0007669"/>
    <property type="project" value="UniProtKB-SubCell"/>
</dbReference>
<gene>
    <name evidence="4" type="ORF">SAMN02927923_00691</name>
</gene>
<keyword evidence="5" id="KW-1185">Reference proteome</keyword>
<evidence type="ECO:0000313" key="4">
    <source>
        <dbReference type="EMBL" id="SCY06687.1"/>
    </source>
</evidence>
<dbReference type="Proteomes" id="UP000199569">
    <property type="component" value="Unassembled WGS sequence"/>
</dbReference>
<feature type="domain" description="Heparinase II/III-like C-terminal" evidence="3">
    <location>
        <begin position="658"/>
        <end position="885"/>
    </location>
</feature>
<dbReference type="AlphaFoldDB" id="A0A1G5CWL8"/>